<feature type="region of interest" description="Disordered" evidence="1">
    <location>
        <begin position="1"/>
        <end position="47"/>
    </location>
</feature>
<dbReference type="GO" id="GO:0005635">
    <property type="term" value="C:nuclear envelope"/>
    <property type="evidence" value="ECO:0007669"/>
    <property type="project" value="TreeGrafter"/>
</dbReference>
<evidence type="ECO:0000256" key="1">
    <source>
        <dbReference type="SAM" id="MobiDB-lite"/>
    </source>
</evidence>
<gene>
    <name evidence="2" type="ORF">F3Y22_tig00111954pilonHSYRG00079</name>
</gene>
<evidence type="ECO:0000313" key="2">
    <source>
        <dbReference type="EMBL" id="KAE8671412.1"/>
    </source>
</evidence>
<feature type="region of interest" description="Disordered" evidence="1">
    <location>
        <begin position="498"/>
        <end position="547"/>
    </location>
</feature>
<keyword evidence="3" id="KW-1185">Reference proteome</keyword>
<dbReference type="Gene3D" id="3.40.140.10">
    <property type="entry name" value="Cytidine Deaminase, domain 2"/>
    <property type="match status" value="1"/>
</dbReference>
<dbReference type="PANTHER" id="PTHR33416:SF17">
    <property type="entry name" value="PROTEIN KAKU4"/>
    <property type="match status" value="1"/>
</dbReference>
<feature type="compositionally biased region" description="Polar residues" evidence="1">
    <location>
        <begin position="38"/>
        <end position="47"/>
    </location>
</feature>
<accession>A0A6A2X881</accession>
<organism evidence="2 3">
    <name type="scientific">Hibiscus syriacus</name>
    <name type="common">Rose of Sharon</name>
    <dbReference type="NCBI Taxonomy" id="106335"/>
    <lineage>
        <taxon>Eukaryota</taxon>
        <taxon>Viridiplantae</taxon>
        <taxon>Streptophyta</taxon>
        <taxon>Embryophyta</taxon>
        <taxon>Tracheophyta</taxon>
        <taxon>Spermatophyta</taxon>
        <taxon>Magnoliopsida</taxon>
        <taxon>eudicotyledons</taxon>
        <taxon>Gunneridae</taxon>
        <taxon>Pentapetalae</taxon>
        <taxon>rosids</taxon>
        <taxon>malvids</taxon>
        <taxon>Malvales</taxon>
        <taxon>Malvaceae</taxon>
        <taxon>Malvoideae</taxon>
        <taxon>Hibiscus</taxon>
    </lineage>
</organism>
<feature type="region of interest" description="Disordered" evidence="1">
    <location>
        <begin position="559"/>
        <end position="615"/>
    </location>
</feature>
<dbReference type="EMBL" id="VEPZ02001470">
    <property type="protein sequence ID" value="KAE8671412.1"/>
    <property type="molecule type" value="Genomic_DNA"/>
</dbReference>
<reference evidence="2" key="1">
    <citation type="submission" date="2019-09" db="EMBL/GenBank/DDBJ databases">
        <title>Draft genome information of white flower Hibiscus syriacus.</title>
        <authorList>
            <person name="Kim Y.-M."/>
        </authorList>
    </citation>
    <scope>NUCLEOTIDE SEQUENCE [LARGE SCALE GENOMIC DNA]</scope>
    <source>
        <strain evidence="2">YM2019G1</strain>
    </source>
</reference>
<evidence type="ECO:0000313" key="3">
    <source>
        <dbReference type="Proteomes" id="UP000436088"/>
    </source>
</evidence>
<dbReference type="Proteomes" id="UP000436088">
    <property type="component" value="Unassembled WGS sequence"/>
</dbReference>
<comment type="caution">
    <text evidence="2">The sequence shown here is derived from an EMBL/GenBank/DDBJ whole genome shotgun (WGS) entry which is preliminary data.</text>
</comment>
<protein>
    <submittedName>
        <fullName evidence="2">COP9-signalosome 5B</fullName>
    </submittedName>
</protein>
<feature type="compositionally biased region" description="Polar residues" evidence="1">
    <location>
        <begin position="559"/>
        <end position="568"/>
    </location>
</feature>
<feature type="region of interest" description="Disordered" evidence="1">
    <location>
        <begin position="72"/>
        <end position="119"/>
    </location>
</feature>
<sequence length="721" mass="79517">MASVSGADQRRPPRSGGKMLRPRRTMSRTTPYDRPRLFNSTQQNPNWISKHLFSPTRAVVSGATRVLSSVFGLESSSSSSSSDRDSTSDDTGGTNDGQDVSSQGLNNIEHGEPQPFAGKIETKRLIEQLLMQEEECDKLTNIIKSRVVDSPVTRGMWLERLNEMADRADVNNHDLCGTAVIEAKKWLEEKKSGSNSKSELHHGTSAQKFLTLAHSIEGEAGSPLDMAKTYMRTHPPWASPALNDIEFRSQRPFGVPLFKEETPYSIGGKYLSSSKVLLYAYSFVDWMSNVCLLILFYMTNVHGGLKRDSPATDSWNIQEEIRKVRSKATEEMLRTLSSPKIDWSSFALEQKSAPDSLAAKNLGPAEEITQIALKNQWRHLKFWLLYQIPEDALNSDALSIPATLGCEDYQGMEAVQSTERKRGETLDEGQKLQSTVDIKTASNSDVAADVDHFKETNGSILQFGSTTEGTVQNSQMEDNRVTLKEVAKTGCAAAAASTANGLPSGFSMSAEADKEPKKGPINEEDDTVGSRDENAGSADVKDKTKPLSEASLEVLVAVSNSQNNSSMQREGEGEDEGSLEQLNTPKSKRSMAGNSNAGMEKQQGKKVSRNTRRTRGRCGGNPLVCNYPLLSRWRLFSTGHWATWEFENNILTVETSDPLFDYDNTQAKLKLENVVGWYRSLNLVLAVVIDPTRTVSAGKVEIGAFGTYPQRYKPPDDPISD</sequence>
<feature type="compositionally biased region" description="Basic residues" evidence="1">
    <location>
        <begin position="604"/>
        <end position="615"/>
    </location>
</feature>
<dbReference type="GO" id="GO:0071763">
    <property type="term" value="P:nuclear membrane organization"/>
    <property type="evidence" value="ECO:0007669"/>
    <property type="project" value="TreeGrafter"/>
</dbReference>
<dbReference type="AlphaFoldDB" id="A0A6A2X881"/>
<name>A0A6A2X881_HIBSY</name>
<dbReference type="PANTHER" id="PTHR33416">
    <property type="entry name" value="NUCLEAR PORE COMPLEX PROTEIN NUP1"/>
    <property type="match status" value="1"/>
</dbReference>
<feature type="compositionally biased region" description="Basic and acidic residues" evidence="1">
    <location>
        <begin position="511"/>
        <end position="521"/>
    </location>
</feature>
<feature type="compositionally biased region" description="Basic and acidic residues" evidence="1">
    <location>
        <begin position="528"/>
        <end position="546"/>
    </location>
</feature>
<proteinExistence type="predicted"/>